<accession>E9HJE4</accession>
<dbReference type="AlphaFoldDB" id="E9HJE4"/>
<dbReference type="HOGENOM" id="CLU_3052430_0_0_1"/>
<dbReference type="InParanoid" id="E9HJE4"/>
<reference evidence="1 2" key="1">
    <citation type="journal article" date="2011" name="Science">
        <title>The ecoresponsive genome of Daphnia pulex.</title>
        <authorList>
            <person name="Colbourne J.K."/>
            <person name="Pfrender M.E."/>
            <person name="Gilbert D."/>
            <person name="Thomas W.K."/>
            <person name="Tucker A."/>
            <person name="Oakley T.H."/>
            <person name="Tokishita S."/>
            <person name="Aerts A."/>
            <person name="Arnold G.J."/>
            <person name="Basu M.K."/>
            <person name="Bauer D.J."/>
            <person name="Caceres C.E."/>
            <person name="Carmel L."/>
            <person name="Casola C."/>
            <person name="Choi J.H."/>
            <person name="Detter J.C."/>
            <person name="Dong Q."/>
            <person name="Dusheyko S."/>
            <person name="Eads B.D."/>
            <person name="Frohlich T."/>
            <person name="Geiler-Samerotte K.A."/>
            <person name="Gerlach D."/>
            <person name="Hatcher P."/>
            <person name="Jogdeo S."/>
            <person name="Krijgsveld J."/>
            <person name="Kriventseva E.V."/>
            <person name="Kultz D."/>
            <person name="Laforsch C."/>
            <person name="Lindquist E."/>
            <person name="Lopez J."/>
            <person name="Manak J.R."/>
            <person name="Muller J."/>
            <person name="Pangilinan J."/>
            <person name="Patwardhan R.P."/>
            <person name="Pitluck S."/>
            <person name="Pritham E.J."/>
            <person name="Rechtsteiner A."/>
            <person name="Rho M."/>
            <person name="Rogozin I.B."/>
            <person name="Sakarya O."/>
            <person name="Salamov A."/>
            <person name="Schaack S."/>
            <person name="Shapiro H."/>
            <person name="Shiga Y."/>
            <person name="Skalitzky C."/>
            <person name="Smith Z."/>
            <person name="Souvorov A."/>
            <person name="Sung W."/>
            <person name="Tang Z."/>
            <person name="Tsuchiya D."/>
            <person name="Tu H."/>
            <person name="Vos H."/>
            <person name="Wang M."/>
            <person name="Wolf Y.I."/>
            <person name="Yamagata H."/>
            <person name="Yamada T."/>
            <person name="Ye Y."/>
            <person name="Shaw J.R."/>
            <person name="Andrews J."/>
            <person name="Crease T.J."/>
            <person name="Tang H."/>
            <person name="Lucas S.M."/>
            <person name="Robertson H.M."/>
            <person name="Bork P."/>
            <person name="Koonin E.V."/>
            <person name="Zdobnov E.M."/>
            <person name="Grigoriev I.V."/>
            <person name="Lynch M."/>
            <person name="Boore J.L."/>
        </authorList>
    </citation>
    <scope>NUCLEOTIDE SEQUENCE [LARGE SCALE GENOMIC DNA]</scope>
</reference>
<proteinExistence type="predicted"/>
<dbReference type="EMBL" id="GL732661">
    <property type="protein sequence ID" value="EFX68155.1"/>
    <property type="molecule type" value="Genomic_DNA"/>
</dbReference>
<organism evidence="1 2">
    <name type="scientific">Daphnia pulex</name>
    <name type="common">Water flea</name>
    <dbReference type="NCBI Taxonomy" id="6669"/>
    <lineage>
        <taxon>Eukaryota</taxon>
        <taxon>Metazoa</taxon>
        <taxon>Ecdysozoa</taxon>
        <taxon>Arthropoda</taxon>
        <taxon>Crustacea</taxon>
        <taxon>Branchiopoda</taxon>
        <taxon>Diplostraca</taxon>
        <taxon>Cladocera</taxon>
        <taxon>Anomopoda</taxon>
        <taxon>Daphniidae</taxon>
        <taxon>Daphnia</taxon>
    </lineage>
</organism>
<evidence type="ECO:0000313" key="1">
    <source>
        <dbReference type="EMBL" id="EFX68155.1"/>
    </source>
</evidence>
<keyword evidence="2" id="KW-1185">Reference proteome</keyword>
<gene>
    <name evidence="1" type="ORF">DAPPUDRAFT_260541</name>
</gene>
<name>E9HJE4_DAPPU</name>
<dbReference type="Proteomes" id="UP000000305">
    <property type="component" value="Unassembled WGS sequence"/>
</dbReference>
<evidence type="ECO:0000313" key="2">
    <source>
        <dbReference type="Proteomes" id="UP000000305"/>
    </source>
</evidence>
<dbReference type="PhylomeDB" id="E9HJE4"/>
<sequence>MSEKAEYSTTDPPPLIFIAVAQTTMSWEEETGVEIPASKSTLLRGHESEVFICA</sequence>
<dbReference type="KEGG" id="dpx:DAPPUDRAFT_260541"/>
<protein>
    <submittedName>
        <fullName evidence="1">Uncharacterized protein</fullName>
    </submittedName>
</protein>